<evidence type="ECO:0000256" key="2">
    <source>
        <dbReference type="SAM" id="Phobius"/>
    </source>
</evidence>
<dbReference type="Pfam" id="PF20155">
    <property type="entry name" value="TMP_3"/>
    <property type="match status" value="1"/>
</dbReference>
<name>A0ABM8V7W8_THEXY</name>
<feature type="transmembrane region" description="Helical" evidence="2">
    <location>
        <begin position="537"/>
        <end position="555"/>
    </location>
</feature>
<dbReference type="RefSeq" id="WP_213486023.1">
    <property type="nucleotide sequence ID" value="NZ_CAJRAY010000085.1"/>
</dbReference>
<feature type="transmembrane region" description="Helical" evidence="2">
    <location>
        <begin position="567"/>
        <end position="589"/>
    </location>
</feature>
<feature type="domain" description="Tape measure protein N-terminal" evidence="3">
    <location>
        <begin position="294"/>
        <end position="480"/>
    </location>
</feature>
<protein>
    <submittedName>
        <fullName evidence="4">Phage tape measure protein</fullName>
    </submittedName>
</protein>
<dbReference type="SUPFAM" id="SSF58104">
    <property type="entry name" value="Methyl-accepting chemotaxis protein (MCP) signaling domain"/>
    <property type="match status" value="1"/>
</dbReference>
<sequence length="835" mass="92910">MATVDSTVKLLEAAGKSAEEATKQIEKMTKATEKLTKAMTKASKINVLSSKALNSQQRMIKNFEKIIKTIQKVSAEQKKLNQLVSTGQTLLRGQAAPLNRLVSLSSSIRSNLRDASRSASFLQRVNNQVQRLTRAINQMTRPLNQIMGVLRRLIRSFGDLNRATRTFLNSLQRVITAVRQIRDVLSRIRDLTMRASSHMRQFSRQAMSGRPALNRLAPPMRHLVTLSNTLRSNMQQVNRYTQSVQRASGQQGQFLNQNAKANRWVDFGQKVFNSLSSMMKRGLSNLFSAQNFKSAMAFSDNYMNSLTRVSAINDGSQSDKELQSKILAAADRSRGRYLDMAEHITKLGLSAPQAFSGNDEIIAFTELSQKAFRLGGAGAMEQQAGMDMLVQAMSMGGLQGNDFQMIMDKAPMLADAIASFTGKSKEELIALSAEGLITSDILKGALFYAADEINRKFEGLPNTFGDLWNDISNSAVEAFGPVIERVSQLLNSEKGQRLVSEIGQAFQVAATFVGQLIEGIAMVASFIINNWSVFEPILWGVVAAVGAWTIAQWVLNAALSANPIGLIVMAVAAMIGIITALVMWIAHLWRTNDAFAENMLRAWYGILNFFDRAVAFFWQVAEWLVQPFVQWAIQIGNLVENAINGIIGGINHVLGYINNIFGTSYQLSVNFDFQDIAQDLQDFQDRVTQNKIDAIDRAARNEAEREQKIKDFFADRAAKRALEDAEWQAKEEQETDYSKWQKEPSEWPTNQPNINKVNEVGRINDTVDISSEDLKMMRELAEMNAIQNFVSLTPTVNVQTGDIRNGYDVDTIISRIEQSLTEQIASSAQGVYGLG</sequence>
<evidence type="ECO:0000313" key="4">
    <source>
        <dbReference type="EMBL" id="CAG5091884.1"/>
    </source>
</evidence>
<keyword evidence="1" id="KW-0175">Coiled coil</keyword>
<evidence type="ECO:0000313" key="5">
    <source>
        <dbReference type="Proteomes" id="UP000681526"/>
    </source>
</evidence>
<proteinExistence type="predicted"/>
<keyword evidence="2" id="KW-0472">Membrane</keyword>
<feature type="coiled-coil region" evidence="1">
    <location>
        <begin position="11"/>
        <end position="38"/>
    </location>
</feature>
<dbReference type="EMBL" id="CAJRAY010000085">
    <property type="protein sequence ID" value="CAG5091884.1"/>
    <property type="molecule type" value="Genomic_DNA"/>
</dbReference>
<dbReference type="InterPro" id="IPR013491">
    <property type="entry name" value="Tape_meas_N"/>
</dbReference>
<dbReference type="Gene3D" id="1.10.287.950">
    <property type="entry name" value="Methyl-accepting chemotaxis protein"/>
    <property type="match status" value="1"/>
</dbReference>
<evidence type="ECO:0000259" key="3">
    <source>
        <dbReference type="Pfam" id="PF20155"/>
    </source>
</evidence>
<evidence type="ECO:0000256" key="1">
    <source>
        <dbReference type="SAM" id="Coils"/>
    </source>
</evidence>
<accession>A0ABM8V7W8</accession>
<organism evidence="4 5">
    <name type="scientific">Thermobacillus xylanilyticus</name>
    <dbReference type="NCBI Taxonomy" id="76633"/>
    <lineage>
        <taxon>Bacteria</taxon>
        <taxon>Bacillati</taxon>
        <taxon>Bacillota</taxon>
        <taxon>Bacilli</taxon>
        <taxon>Bacillales</taxon>
        <taxon>Paenibacillaceae</taxon>
        <taxon>Thermobacillus</taxon>
    </lineage>
</organism>
<comment type="caution">
    <text evidence="4">The sequence shown here is derived from an EMBL/GenBank/DDBJ whole genome shotgun (WGS) entry which is preliminary data.</text>
</comment>
<dbReference type="Proteomes" id="UP000681526">
    <property type="component" value="Unassembled WGS sequence"/>
</dbReference>
<reference evidence="4 5" key="1">
    <citation type="submission" date="2021-04" db="EMBL/GenBank/DDBJ databases">
        <authorList>
            <person name="Rakotoarivonina H."/>
        </authorList>
    </citation>
    <scope>NUCLEOTIDE SEQUENCE [LARGE SCALE GENOMIC DNA]</scope>
    <source>
        <strain evidence="4 5">XE</strain>
    </source>
</reference>
<keyword evidence="5" id="KW-1185">Reference proteome</keyword>
<keyword evidence="2" id="KW-0812">Transmembrane</keyword>
<gene>
    <name evidence="4" type="primary">txxe 3186</name>
    <name evidence="4" type="ORF">TXXE_16885</name>
</gene>
<keyword evidence="2" id="KW-1133">Transmembrane helix</keyword>
<dbReference type="NCBIfam" id="TIGR02675">
    <property type="entry name" value="tape_meas_nterm"/>
    <property type="match status" value="1"/>
</dbReference>